<evidence type="ECO:0000259" key="5">
    <source>
        <dbReference type="Pfam" id="PF21706"/>
    </source>
</evidence>
<protein>
    <submittedName>
        <fullName evidence="6">NADPH-dependent 2,4-dienoyl-CoA reductase/sulfur reductase-like enzyme</fullName>
    </submittedName>
</protein>
<dbReference type="RefSeq" id="WP_128392965.1">
    <property type="nucleotide sequence ID" value="NZ_SHKO01000002.1"/>
</dbReference>
<dbReference type="OrthoDB" id="9781621at2"/>
<dbReference type="PANTHER" id="PTHR43755">
    <property type="match status" value="1"/>
</dbReference>
<dbReference type="AlphaFoldDB" id="A0A4Q7VCC6"/>
<dbReference type="GO" id="GO:0016491">
    <property type="term" value="F:oxidoreductase activity"/>
    <property type="evidence" value="ECO:0007669"/>
    <property type="project" value="InterPro"/>
</dbReference>
<feature type="domain" description="Flavocytochrome c sulphide dehydrogenase flavin-binding" evidence="4">
    <location>
        <begin position="356"/>
        <end position="420"/>
    </location>
</feature>
<evidence type="ECO:0000313" key="6">
    <source>
        <dbReference type="EMBL" id="RZT94365.1"/>
    </source>
</evidence>
<dbReference type="EMBL" id="SHKO01000002">
    <property type="protein sequence ID" value="RZT94365.1"/>
    <property type="molecule type" value="Genomic_DNA"/>
</dbReference>
<dbReference type="InterPro" id="IPR052541">
    <property type="entry name" value="SQRD"/>
</dbReference>
<accession>A0A4Q7VCC6</accession>
<dbReference type="InterPro" id="IPR049386">
    <property type="entry name" value="FCSD_central"/>
</dbReference>
<dbReference type="Pfam" id="PF09242">
    <property type="entry name" value="FCSD-flav_bind"/>
    <property type="match status" value="1"/>
</dbReference>
<proteinExistence type="predicted"/>
<gene>
    <name evidence="6" type="ORF">EV681_2784</name>
</gene>
<keyword evidence="1" id="KW-0285">Flavoprotein</keyword>
<comment type="caution">
    <text evidence="6">The sequence shown here is derived from an EMBL/GenBank/DDBJ whole genome shotgun (WGS) entry which is preliminary data.</text>
</comment>
<dbReference type="Pfam" id="PF21706">
    <property type="entry name" value="FCSD_central"/>
    <property type="match status" value="1"/>
</dbReference>
<dbReference type="Pfam" id="PF07992">
    <property type="entry name" value="Pyr_redox_2"/>
    <property type="match status" value="1"/>
</dbReference>
<evidence type="ECO:0000259" key="3">
    <source>
        <dbReference type="Pfam" id="PF07992"/>
    </source>
</evidence>
<feature type="domain" description="Sulfide dehydrogenase [flavocytochrome c] flavoprotein chain central" evidence="5">
    <location>
        <begin position="166"/>
        <end position="279"/>
    </location>
</feature>
<feature type="domain" description="FAD/NAD(P)-binding" evidence="3">
    <location>
        <begin position="34"/>
        <end position="138"/>
    </location>
</feature>
<evidence type="ECO:0000313" key="7">
    <source>
        <dbReference type="Proteomes" id="UP000293398"/>
    </source>
</evidence>
<dbReference type="InterPro" id="IPR023753">
    <property type="entry name" value="FAD/NAD-binding_dom"/>
</dbReference>
<evidence type="ECO:0000259" key="4">
    <source>
        <dbReference type="Pfam" id="PF09242"/>
    </source>
</evidence>
<dbReference type="Gene3D" id="3.50.50.60">
    <property type="entry name" value="FAD/NAD(P)-binding domain"/>
    <property type="match status" value="2"/>
</dbReference>
<evidence type="ECO:0000256" key="1">
    <source>
        <dbReference type="ARBA" id="ARBA00022630"/>
    </source>
</evidence>
<organism evidence="6 7">
    <name type="scientific">Advenella incenata</name>
    <dbReference type="NCBI Taxonomy" id="267800"/>
    <lineage>
        <taxon>Bacteria</taxon>
        <taxon>Pseudomonadati</taxon>
        <taxon>Pseudomonadota</taxon>
        <taxon>Betaproteobacteria</taxon>
        <taxon>Burkholderiales</taxon>
        <taxon>Alcaligenaceae</taxon>
    </lineage>
</organism>
<dbReference type="SUPFAM" id="SSF55424">
    <property type="entry name" value="FAD/NAD-linked reductases, dimerisation (C-terminal) domain"/>
    <property type="match status" value="1"/>
</dbReference>
<dbReference type="GO" id="GO:0050660">
    <property type="term" value="F:flavin adenine dinucleotide binding"/>
    <property type="evidence" value="ECO:0007669"/>
    <property type="project" value="InterPro"/>
</dbReference>
<dbReference type="InterPro" id="IPR036188">
    <property type="entry name" value="FAD/NAD-bd_sf"/>
</dbReference>
<evidence type="ECO:0000256" key="2">
    <source>
        <dbReference type="ARBA" id="ARBA00022827"/>
    </source>
</evidence>
<dbReference type="InterPro" id="IPR015323">
    <property type="entry name" value="FlavoCytC_S_DH_flav-bd"/>
</dbReference>
<dbReference type="SUPFAM" id="SSF51905">
    <property type="entry name" value="FAD/NAD(P)-binding domain"/>
    <property type="match status" value="2"/>
</dbReference>
<dbReference type="Gene3D" id="3.90.760.10">
    <property type="entry name" value="Flavocytochrome c sulphide dehydrogenase, flavin-binding domain"/>
    <property type="match status" value="1"/>
</dbReference>
<keyword evidence="2" id="KW-0274">FAD</keyword>
<dbReference type="PANTHER" id="PTHR43755:SF1">
    <property type="entry name" value="FAD-DEPENDENT PYRIDINE NUCLEOTIDE-DISULPHIDE OXIDOREDUCTASE"/>
    <property type="match status" value="1"/>
</dbReference>
<name>A0A4Q7VCC6_9BURK</name>
<dbReference type="InterPro" id="IPR037092">
    <property type="entry name" value="FlavoCytC_S_DH_flav-bd_sf"/>
</dbReference>
<dbReference type="Proteomes" id="UP000293398">
    <property type="component" value="Unassembled WGS sequence"/>
</dbReference>
<dbReference type="InterPro" id="IPR016156">
    <property type="entry name" value="FAD/NAD-linked_Rdtase_dimer_sf"/>
</dbReference>
<reference evidence="6 7" key="1">
    <citation type="submission" date="2019-02" db="EMBL/GenBank/DDBJ databases">
        <title>Genomic Encyclopedia of Type Strains, Phase IV (KMG-IV): sequencing the most valuable type-strain genomes for metagenomic binning, comparative biology and taxonomic classification.</title>
        <authorList>
            <person name="Goeker M."/>
        </authorList>
    </citation>
    <scope>NUCLEOTIDE SEQUENCE [LARGE SCALE GENOMIC DNA]</scope>
    <source>
        <strain evidence="6 7">DSM 23814</strain>
    </source>
</reference>
<sequence>MKRREFINTLGAAWLGAAVWPLSASAARSLRQARVVIVGAGFAGATVAKYLRMWSEYQLPVTLIEQNAQFVSCPTSNLVLGGSVSLSAITRSYDNLIRKHGVNVRQETVLAIDADRKQVRTATGSVSYDFLIMAPGISFDYSQLPMTQTDAAKARVPHAWKAGPQTQALARQLQHMRKGGVFAITVPPLPYRCPPGPYERACQVAWYLKQHNPTGKVLVLDANPGITSKRALFERNWAEQYAGLIDYQPGSELSAIDVDSRTVKTVFDTWKTDVLNVIPPQAAGRLALDTGLSNGEGRWCDVDFVTYESRKVPGVHLLGDSVDSGLPKSAHIANSQAKVCASSIIARLADVQPDPLPVFANTCYSYVDEISAMHVANVYRYDPEKMDMVSAEGGGLSAYPSENEGVDARSWAKNIWSDTLD</sequence>
<keyword evidence="7" id="KW-1185">Reference proteome</keyword>